<protein>
    <recommendedName>
        <fullName evidence="3">N-acetyltransferase domain-containing protein</fullName>
    </recommendedName>
</protein>
<evidence type="ECO:0000313" key="1">
    <source>
        <dbReference type="EMBL" id="KRZ98922.1"/>
    </source>
</evidence>
<keyword evidence="2" id="KW-1185">Reference proteome</keyword>
<dbReference type="GeneID" id="26842334"/>
<dbReference type="Proteomes" id="UP000054251">
    <property type="component" value="Unassembled WGS sequence"/>
</dbReference>
<name>A0A0V1PRU2_9ASCO</name>
<dbReference type="Gene3D" id="3.40.630.30">
    <property type="match status" value="1"/>
</dbReference>
<dbReference type="InterPro" id="IPR016181">
    <property type="entry name" value="Acyl_CoA_acyltransferase"/>
</dbReference>
<dbReference type="EMBL" id="LMYN01000193">
    <property type="protein sequence ID" value="KRZ98922.1"/>
    <property type="molecule type" value="Genomic_DNA"/>
</dbReference>
<gene>
    <name evidence="1" type="ORF">AC631_05325</name>
</gene>
<organism evidence="1 2">
    <name type="scientific">Debaryomyces fabryi</name>
    <dbReference type="NCBI Taxonomy" id="58627"/>
    <lineage>
        <taxon>Eukaryota</taxon>
        <taxon>Fungi</taxon>
        <taxon>Dikarya</taxon>
        <taxon>Ascomycota</taxon>
        <taxon>Saccharomycotina</taxon>
        <taxon>Pichiomycetes</taxon>
        <taxon>Debaryomycetaceae</taxon>
        <taxon>Debaryomyces</taxon>
    </lineage>
</organism>
<dbReference type="SUPFAM" id="SSF55729">
    <property type="entry name" value="Acyl-CoA N-acyltransferases (Nat)"/>
    <property type="match status" value="1"/>
</dbReference>
<sequence length="545" mass="61504">MPSSIKFRVTNAPDKLLEIYTLCGTEWGGKLSPRQFGETLTENHLKDIENGKKPNAFYFEDVETGKVVTCAVVKHMKGFYKDADRSQAISSVPDPATFGVRNVTILLFCYVFCHKDYRGKGLAKDLIEKVIEYTEDKLVEDHVELSNAEKKDSFKNMVVTDGKVDKSLANYYLGKQYFWVLYSGVQDYYKRFGFKSYPLDFYKVPTSIINDEQEKLVRNLIKKEGNIDPSLTGKHLRFLHSSKKQDQDIIQFILQDKELEILTDLNKLIFHSELAGSHKSSSSLTNLSSMLQLSKLGSNVALTSINEGDNNQPGSPGRRKSSIQEVSVPKFSFKPDYNSFLNLVSLEQASAKGLKDERAIEYTDIQGAILTNDLQQKSYYILWCSFKQQMLCILAIGELKFDMLGNIGDPTGSMGGRRSRRGSSFTGINEMGGFNFQDLDLLISTACLVAKNRPIPKDDSVFVSVNDLPTNIPITVLYDYFMNYLPKNFEMVHSPHDETTPAETSVEIVTDADVKLGVLPMLKRFGKTSLDFNLDWTSDGLWSWG</sequence>
<dbReference type="AlphaFoldDB" id="A0A0V1PRU2"/>
<accession>A0A0V1PRU2</accession>
<dbReference type="PANTHER" id="PTHR34815:SF2">
    <property type="entry name" value="N-ACETYLTRANSFERASE DOMAIN-CONTAINING PROTEIN"/>
    <property type="match status" value="1"/>
</dbReference>
<proteinExistence type="predicted"/>
<evidence type="ECO:0008006" key="3">
    <source>
        <dbReference type="Google" id="ProtNLM"/>
    </source>
</evidence>
<dbReference type="OrthoDB" id="2020070at2759"/>
<dbReference type="RefSeq" id="XP_015465025.1">
    <property type="nucleotide sequence ID" value="XM_015614154.1"/>
</dbReference>
<dbReference type="InterPro" id="IPR053013">
    <property type="entry name" value="LAT"/>
</dbReference>
<evidence type="ECO:0000313" key="2">
    <source>
        <dbReference type="Proteomes" id="UP000054251"/>
    </source>
</evidence>
<reference evidence="1 2" key="1">
    <citation type="submission" date="2015-11" db="EMBL/GenBank/DDBJ databases">
        <title>The genome of Debaryomyces fabryi.</title>
        <authorList>
            <person name="Tafer H."/>
            <person name="Lopandic K."/>
        </authorList>
    </citation>
    <scope>NUCLEOTIDE SEQUENCE [LARGE SCALE GENOMIC DNA]</scope>
    <source>
        <strain evidence="1 2">CBS 789</strain>
    </source>
</reference>
<comment type="caution">
    <text evidence="1">The sequence shown here is derived from an EMBL/GenBank/DDBJ whole genome shotgun (WGS) entry which is preliminary data.</text>
</comment>
<dbReference type="PANTHER" id="PTHR34815">
    <property type="entry name" value="LYSINE ACETYLTRANSFERASE"/>
    <property type="match status" value="1"/>
</dbReference>